<dbReference type="PANTHER" id="PTHR37984:SF5">
    <property type="entry name" value="PROTEIN NYNRIN-LIKE"/>
    <property type="match status" value="1"/>
</dbReference>
<reference evidence="4 5" key="1">
    <citation type="journal article" date="2016" name="Sci. Rep.">
        <title>The Dendrobium catenatum Lindl. genome sequence provides insights into polysaccharide synthase, floral development and adaptive evolution.</title>
        <authorList>
            <person name="Zhang G.Q."/>
            <person name="Xu Q."/>
            <person name="Bian C."/>
            <person name="Tsai W.C."/>
            <person name="Yeh C.M."/>
            <person name="Liu K.W."/>
            <person name="Yoshida K."/>
            <person name="Zhang L.S."/>
            <person name="Chang S.B."/>
            <person name="Chen F."/>
            <person name="Shi Y."/>
            <person name="Su Y.Y."/>
            <person name="Zhang Y.Q."/>
            <person name="Chen L.J."/>
            <person name="Yin Y."/>
            <person name="Lin M."/>
            <person name="Huang H."/>
            <person name="Deng H."/>
            <person name="Wang Z.W."/>
            <person name="Zhu S.L."/>
            <person name="Zhao X."/>
            <person name="Deng C."/>
            <person name="Niu S.C."/>
            <person name="Huang J."/>
            <person name="Wang M."/>
            <person name="Liu G.H."/>
            <person name="Yang H.J."/>
            <person name="Xiao X.J."/>
            <person name="Hsiao Y.Y."/>
            <person name="Wu W.L."/>
            <person name="Chen Y.Y."/>
            <person name="Mitsuda N."/>
            <person name="Ohme-Takagi M."/>
            <person name="Luo Y.B."/>
            <person name="Van de Peer Y."/>
            <person name="Liu Z.J."/>
        </authorList>
    </citation>
    <scope>NUCLEOTIDE SEQUENCE [LARGE SCALE GENOMIC DNA]</scope>
    <source>
        <tissue evidence="4">The whole plant</tissue>
    </source>
</reference>
<dbReference type="InterPro" id="IPR000477">
    <property type="entry name" value="RT_dom"/>
</dbReference>
<dbReference type="SUPFAM" id="SSF56672">
    <property type="entry name" value="DNA/RNA polymerases"/>
    <property type="match status" value="1"/>
</dbReference>
<dbReference type="EMBL" id="KZ502496">
    <property type="protein sequence ID" value="PKU77459.1"/>
    <property type="molecule type" value="Genomic_DNA"/>
</dbReference>
<dbReference type="AlphaFoldDB" id="A0A2I0WP64"/>
<evidence type="ECO:0000259" key="3">
    <source>
        <dbReference type="Pfam" id="PF17919"/>
    </source>
</evidence>
<protein>
    <submittedName>
        <fullName evidence="4">Putative mitochondrial protein</fullName>
    </submittedName>
</protein>
<organism evidence="4 5">
    <name type="scientific">Dendrobium catenatum</name>
    <dbReference type="NCBI Taxonomy" id="906689"/>
    <lineage>
        <taxon>Eukaryota</taxon>
        <taxon>Viridiplantae</taxon>
        <taxon>Streptophyta</taxon>
        <taxon>Embryophyta</taxon>
        <taxon>Tracheophyta</taxon>
        <taxon>Spermatophyta</taxon>
        <taxon>Magnoliopsida</taxon>
        <taxon>Liliopsida</taxon>
        <taxon>Asparagales</taxon>
        <taxon>Orchidaceae</taxon>
        <taxon>Epidendroideae</taxon>
        <taxon>Malaxideae</taxon>
        <taxon>Dendrobiinae</taxon>
        <taxon>Dendrobium</taxon>
    </lineage>
</organism>
<dbReference type="InterPro" id="IPR043128">
    <property type="entry name" value="Rev_trsase/Diguanyl_cyclase"/>
</dbReference>
<evidence type="ECO:0000259" key="2">
    <source>
        <dbReference type="Pfam" id="PF00078"/>
    </source>
</evidence>
<feature type="domain" description="Reverse transcriptase/retrotransposon-derived protein RNase H-like" evidence="3">
    <location>
        <begin position="288"/>
        <end position="386"/>
    </location>
</feature>
<dbReference type="PANTHER" id="PTHR37984">
    <property type="entry name" value="PROTEIN CBG26694"/>
    <property type="match status" value="1"/>
</dbReference>
<evidence type="ECO:0000313" key="5">
    <source>
        <dbReference type="Proteomes" id="UP000233837"/>
    </source>
</evidence>
<keyword evidence="1" id="KW-0511">Multifunctional enzyme</keyword>
<reference evidence="4 5" key="2">
    <citation type="journal article" date="2017" name="Nature">
        <title>The Apostasia genome and the evolution of orchids.</title>
        <authorList>
            <person name="Zhang G.Q."/>
            <person name="Liu K.W."/>
            <person name="Li Z."/>
            <person name="Lohaus R."/>
            <person name="Hsiao Y.Y."/>
            <person name="Niu S.C."/>
            <person name="Wang J.Y."/>
            <person name="Lin Y.C."/>
            <person name="Xu Q."/>
            <person name="Chen L.J."/>
            <person name="Yoshida K."/>
            <person name="Fujiwara S."/>
            <person name="Wang Z.W."/>
            <person name="Zhang Y.Q."/>
            <person name="Mitsuda N."/>
            <person name="Wang M."/>
            <person name="Liu G.H."/>
            <person name="Pecoraro L."/>
            <person name="Huang H.X."/>
            <person name="Xiao X.J."/>
            <person name="Lin M."/>
            <person name="Wu X.Y."/>
            <person name="Wu W.L."/>
            <person name="Chen Y.Y."/>
            <person name="Chang S.B."/>
            <person name="Sakamoto S."/>
            <person name="Ohme-Takagi M."/>
            <person name="Yagi M."/>
            <person name="Zeng S.J."/>
            <person name="Shen C.Y."/>
            <person name="Yeh C.M."/>
            <person name="Luo Y.B."/>
            <person name="Tsai W.C."/>
            <person name="Van de Peer Y."/>
            <person name="Liu Z.J."/>
        </authorList>
    </citation>
    <scope>NUCLEOTIDE SEQUENCE [LARGE SCALE GENOMIC DNA]</scope>
    <source>
        <tissue evidence="4">The whole plant</tissue>
    </source>
</reference>
<evidence type="ECO:0000313" key="4">
    <source>
        <dbReference type="EMBL" id="PKU77459.1"/>
    </source>
</evidence>
<keyword evidence="5" id="KW-1185">Reference proteome</keyword>
<dbReference type="Gene3D" id="3.30.70.270">
    <property type="match status" value="2"/>
</dbReference>
<dbReference type="InterPro" id="IPR041577">
    <property type="entry name" value="RT_RNaseH_2"/>
</dbReference>
<dbReference type="Proteomes" id="UP000233837">
    <property type="component" value="Unassembled WGS sequence"/>
</dbReference>
<dbReference type="Pfam" id="PF00078">
    <property type="entry name" value="RVT_1"/>
    <property type="match status" value="1"/>
</dbReference>
<accession>A0A2I0WP64</accession>
<feature type="domain" description="Reverse transcriptase" evidence="2">
    <location>
        <begin position="65"/>
        <end position="224"/>
    </location>
</feature>
<dbReference type="InterPro" id="IPR050951">
    <property type="entry name" value="Retrovirus_Pol_polyprotein"/>
</dbReference>
<dbReference type="CDD" id="cd01647">
    <property type="entry name" value="RT_LTR"/>
    <property type="match status" value="1"/>
</dbReference>
<dbReference type="Pfam" id="PF17919">
    <property type="entry name" value="RT_RNaseH_2"/>
    <property type="match status" value="1"/>
</dbReference>
<gene>
    <name evidence="4" type="ORF">MA16_Dca020635</name>
</gene>
<sequence length="394" mass="45030">MLGLDPEVAVHKLAISPDAVPVKQSPRRMRLKIEQQVIAETKKLIEAGFVREKKYPTWLANVVPVRKKNGQIRVCIDFRDLNKACPKDDFPLPIPELMVDIASSHSIFSFMDGSSGYNQIKMAPEDEKFTAFRTPIGVFCYKVKPFSLKNAGATYQRAMTIIFDELIHEEVECYVDDLVVKSKVRGDYLRDLRIIFERLRKHDLKMNPLKCAFGISVGKFLGFIVRYRGIEIDPSMIKAIVDLKPPRSLTQLKSFQGKLAFLRRFISNLAGRCHPFAALAKNDARFHWDKNCQEAFESIKRYLMNPPVLAAPIHGKPLILYTTALDESLGALLAQENEEGKENALYYLSRCLIPTELKYPTMEKQCLALIFVVQKLRHYMLSHKISLISRVNPL</sequence>
<proteinExistence type="predicted"/>
<dbReference type="Gene3D" id="3.10.10.10">
    <property type="entry name" value="HIV Type 1 Reverse Transcriptase, subunit A, domain 1"/>
    <property type="match status" value="1"/>
</dbReference>
<dbReference type="GO" id="GO:0003824">
    <property type="term" value="F:catalytic activity"/>
    <property type="evidence" value="ECO:0007669"/>
    <property type="project" value="UniProtKB-KW"/>
</dbReference>
<name>A0A2I0WP64_9ASPA</name>
<dbReference type="FunFam" id="3.30.70.270:FF:000020">
    <property type="entry name" value="Transposon Tf2-6 polyprotein-like Protein"/>
    <property type="match status" value="1"/>
</dbReference>
<dbReference type="InterPro" id="IPR043502">
    <property type="entry name" value="DNA/RNA_pol_sf"/>
</dbReference>
<evidence type="ECO:0000256" key="1">
    <source>
        <dbReference type="ARBA" id="ARBA00023268"/>
    </source>
</evidence>
<dbReference type="Gene3D" id="3.10.20.370">
    <property type="match status" value="1"/>
</dbReference>